<dbReference type="AlphaFoldDB" id="F1L0A5"/>
<dbReference type="PANTHER" id="PTHR44590:SF3">
    <property type="entry name" value="CARBOXYLESTERASE TYPE B DOMAIN-CONTAINING PROTEIN"/>
    <property type="match status" value="1"/>
</dbReference>
<dbReference type="InterPro" id="IPR002018">
    <property type="entry name" value="CarbesteraseB"/>
</dbReference>
<protein>
    <recommendedName>
        <fullName evidence="4">Carboxylic ester hydrolase</fullName>
        <ecNumber evidence="4">3.1.1.-</ecNumber>
    </recommendedName>
</protein>
<dbReference type="PROSITE" id="PS00122">
    <property type="entry name" value="CARBOXYLESTERASE_B_1"/>
    <property type="match status" value="1"/>
</dbReference>
<dbReference type="GO" id="GO:0052689">
    <property type="term" value="F:carboxylic ester hydrolase activity"/>
    <property type="evidence" value="ECO:0007669"/>
    <property type="project" value="UniProtKB-KW"/>
</dbReference>
<dbReference type="EMBL" id="JI168970">
    <property type="protein sequence ID" value="ADY43559.1"/>
    <property type="molecule type" value="mRNA"/>
</dbReference>
<comment type="similarity">
    <text evidence="1 4">Belongs to the type-B carboxylesterase/lipase family.</text>
</comment>
<dbReference type="InterPro" id="IPR019819">
    <property type="entry name" value="Carboxylesterase_B_CS"/>
</dbReference>
<dbReference type="PROSITE" id="PS00941">
    <property type="entry name" value="CARBOXYLESTERASE_B_2"/>
    <property type="match status" value="1"/>
</dbReference>
<dbReference type="InterPro" id="IPR029058">
    <property type="entry name" value="AB_hydrolase_fold"/>
</dbReference>
<evidence type="ECO:0000256" key="4">
    <source>
        <dbReference type="RuleBase" id="RU361235"/>
    </source>
</evidence>
<dbReference type="Pfam" id="PF00135">
    <property type="entry name" value="COesterase"/>
    <property type="match status" value="1"/>
</dbReference>
<feature type="domain" description="Carboxylesterase type B" evidence="5">
    <location>
        <begin position="17"/>
        <end position="533"/>
    </location>
</feature>
<dbReference type="InterPro" id="IPR019826">
    <property type="entry name" value="Carboxylesterase_B_AS"/>
</dbReference>
<accession>F1L0A5</accession>
<name>F1L0A5_ASCSU</name>
<keyword evidence="3 4" id="KW-0378">Hydrolase</keyword>
<reference evidence="6" key="1">
    <citation type="journal article" date="2011" name="Genome Res.">
        <title>Deep small RNA sequencing from the nematode Ascaris reveals conservation, functional diversification, and novel developmental profiles.</title>
        <authorList>
            <person name="Wang J."/>
            <person name="Czech B."/>
            <person name="Crunk A."/>
            <person name="Wallace A."/>
            <person name="Mitreva M."/>
            <person name="Hannon G.J."/>
            <person name="Davis R.E."/>
        </authorList>
    </citation>
    <scope>NUCLEOTIDE SEQUENCE</scope>
</reference>
<keyword evidence="2" id="KW-0719">Serine esterase</keyword>
<dbReference type="SUPFAM" id="SSF53474">
    <property type="entry name" value="alpha/beta-Hydrolases"/>
    <property type="match status" value="1"/>
</dbReference>
<dbReference type="PANTHER" id="PTHR44590">
    <property type="entry name" value="CARBOXYLIC ESTER HYDROLASE-RELATED"/>
    <property type="match status" value="1"/>
</dbReference>
<dbReference type="Gene3D" id="3.40.50.1820">
    <property type="entry name" value="alpha/beta hydrolase"/>
    <property type="match status" value="1"/>
</dbReference>
<dbReference type="ESTHER" id="ascsu-f1l0a5">
    <property type="family name" value="Carb_B_Nematoda"/>
</dbReference>
<evidence type="ECO:0000313" key="6">
    <source>
        <dbReference type="EMBL" id="ADY43559.1"/>
    </source>
</evidence>
<evidence type="ECO:0000259" key="5">
    <source>
        <dbReference type="Pfam" id="PF00135"/>
    </source>
</evidence>
<proteinExistence type="evidence at transcript level"/>
<evidence type="ECO:0000256" key="2">
    <source>
        <dbReference type="ARBA" id="ARBA00022487"/>
    </source>
</evidence>
<organism evidence="6">
    <name type="scientific">Ascaris suum</name>
    <name type="common">Pig roundworm</name>
    <name type="synonym">Ascaris lumbricoides</name>
    <dbReference type="NCBI Taxonomy" id="6253"/>
    <lineage>
        <taxon>Eukaryota</taxon>
        <taxon>Metazoa</taxon>
        <taxon>Ecdysozoa</taxon>
        <taxon>Nematoda</taxon>
        <taxon>Chromadorea</taxon>
        <taxon>Rhabditida</taxon>
        <taxon>Spirurina</taxon>
        <taxon>Ascaridomorpha</taxon>
        <taxon>Ascaridoidea</taxon>
        <taxon>Ascarididae</taxon>
        <taxon>Ascaris</taxon>
    </lineage>
</organism>
<evidence type="ECO:0000256" key="1">
    <source>
        <dbReference type="ARBA" id="ARBA00005964"/>
    </source>
</evidence>
<dbReference type="EC" id="3.1.1.-" evidence="4"/>
<sequence>MGSLFSHFPAHRSVPSDVFDTNYGKIRGKKFDISDGAGRFVNAFLGIPYAKPPTGALRFKMAQPPKKWSGVRECTMHGPRAPQVDMLFERLSNSVPKSEDCLYLNVFAPDWEMPPDQENGRATLVWIHGGAFVIHSSANYGDYGICKYLCAKEVVVVTLQYRLGLFGFSATGDENCVSNLGLRDQTSALRWVKENISSFGGDPDNITVFGQSAGGVCADILALSPYSRDLFNKVIPMSGNASCSWAIRDTVHVRNTIRAHAEVLGWVEPEGNEIEKNASLMDFLRHQPVSALEVSFDGKPGFRTNSEELDIVPVVDGDFIPEPIEELRRKVPRKVWMIGVTEYEALLFAPLKKIRPYSESLERLLNEKISDCNYFDAPKLRNQAREIYVGSNTSQEGIVRSLMRMSSDLLVTNAAHNCAVEMMCAGHTVYLYNFKYFTSSGLGCLGWLLPFHGATHCVELPYLFGKGILANFNPSDADIDVLENFTTLFTNCAKYGQPNGGSLQGLKPIAQSNPWRHICIHQGIYMANDFHGRRAQFWRSLKSRSKEYSRRKHCRIIRRSKQMTA</sequence>
<evidence type="ECO:0000256" key="3">
    <source>
        <dbReference type="ARBA" id="ARBA00022801"/>
    </source>
</evidence>